<dbReference type="Proteomes" id="UP000249547">
    <property type="component" value="Unassembled WGS sequence"/>
</dbReference>
<name>A0A327QP01_9BACT</name>
<protein>
    <submittedName>
        <fullName evidence="1">Uncharacterized protein</fullName>
    </submittedName>
</protein>
<reference evidence="1 2" key="1">
    <citation type="submission" date="2018-06" db="EMBL/GenBank/DDBJ databases">
        <title>Genomic Encyclopedia of Archaeal and Bacterial Type Strains, Phase II (KMG-II): from individual species to whole genera.</title>
        <authorList>
            <person name="Goeker M."/>
        </authorList>
    </citation>
    <scope>NUCLEOTIDE SEQUENCE [LARGE SCALE GENOMIC DNA]</scope>
    <source>
        <strain evidence="1 2">DSM 23857</strain>
    </source>
</reference>
<dbReference type="EMBL" id="QLLL01000004">
    <property type="protein sequence ID" value="RAJ05424.1"/>
    <property type="molecule type" value="Genomic_DNA"/>
</dbReference>
<gene>
    <name evidence="1" type="ORF">LX64_02582</name>
</gene>
<comment type="caution">
    <text evidence="1">The sequence shown here is derived from an EMBL/GenBank/DDBJ whole genome shotgun (WGS) entry which is preliminary data.</text>
</comment>
<organism evidence="1 2">
    <name type="scientific">Chitinophaga skermanii</name>
    <dbReference type="NCBI Taxonomy" id="331697"/>
    <lineage>
        <taxon>Bacteria</taxon>
        <taxon>Pseudomonadati</taxon>
        <taxon>Bacteroidota</taxon>
        <taxon>Chitinophagia</taxon>
        <taxon>Chitinophagales</taxon>
        <taxon>Chitinophagaceae</taxon>
        <taxon>Chitinophaga</taxon>
    </lineage>
</organism>
<sequence length="52" mass="5916">MPLFLGKISTYYILDPQGVPLAIYTSPSNNNTLTWEEQYVYSVSRLSTSKID</sequence>
<keyword evidence="2" id="KW-1185">Reference proteome</keyword>
<dbReference type="AlphaFoldDB" id="A0A327QP01"/>
<proteinExistence type="predicted"/>
<evidence type="ECO:0000313" key="1">
    <source>
        <dbReference type="EMBL" id="RAJ05424.1"/>
    </source>
</evidence>
<accession>A0A327QP01</accession>
<evidence type="ECO:0000313" key="2">
    <source>
        <dbReference type="Proteomes" id="UP000249547"/>
    </source>
</evidence>